<dbReference type="AlphaFoldDB" id="A0A8H3QKS8"/>
<proteinExistence type="predicted"/>
<accession>A0A8H3QKS8</accession>
<evidence type="ECO:0000313" key="2">
    <source>
        <dbReference type="EMBL" id="GES83031.1"/>
    </source>
</evidence>
<dbReference type="EMBL" id="BLAL01000066">
    <property type="protein sequence ID" value="GES83031.1"/>
    <property type="molecule type" value="Genomic_DNA"/>
</dbReference>
<name>A0A8H3QKS8_9GLOM</name>
<feature type="region of interest" description="Disordered" evidence="1">
    <location>
        <begin position="103"/>
        <end position="123"/>
    </location>
</feature>
<gene>
    <name evidence="2" type="ORF">RCL2_001020100</name>
</gene>
<comment type="caution">
    <text evidence="2">The sequence shown here is derived from an EMBL/GenBank/DDBJ whole genome shotgun (WGS) entry which is preliminary data.</text>
</comment>
<protein>
    <submittedName>
        <fullName evidence="2">Uncharacterized protein</fullName>
    </submittedName>
</protein>
<reference evidence="2" key="1">
    <citation type="submission" date="2019-10" db="EMBL/GenBank/DDBJ databases">
        <title>Conservation and host-specific expression of non-tandemly repeated heterogenous ribosome RNA gene in arbuscular mycorrhizal fungi.</title>
        <authorList>
            <person name="Maeda T."/>
            <person name="Kobayashi Y."/>
            <person name="Nakagawa T."/>
            <person name="Ezawa T."/>
            <person name="Yamaguchi K."/>
            <person name="Bino T."/>
            <person name="Nishimoto Y."/>
            <person name="Shigenobu S."/>
            <person name="Kawaguchi M."/>
        </authorList>
    </citation>
    <scope>NUCLEOTIDE SEQUENCE</scope>
    <source>
        <strain evidence="2">HR1</strain>
    </source>
</reference>
<evidence type="ECO:0000256" key="1">
    <source>
        <dbReference type="SAM" id="MobiDB-lite"/>
    </source>
</evidence>
<dbReference type="Proteomes" id="UP000615446">
    <property type="component" value="Unassembled WGS sequence"/>
</dbReference>
<sequence>MFLCIDFAWVCVMDLGEDLRSFFLQHFTNAIKISQFLQAPRYESRNFGYNILKSLNNKAVRSPLSQSRPKIQQLNNQNSYSTLSCPIYPSLDNLEEGKEMNVDNREVETIAKQSTDTGNKKQD</sequence>
<organism evidence="2 3">
    <name type="scientific">Rhizophagus clarus</name>
    <dbReference type="NCBI Taxonomy" id="94130"/>
    <lineage>
        <taxon>Eukaryota</taxon>
        <taxon>Fungi</taxon>
        <taxon>Fungi incertae sedis</taxon>
        <taxon>Mucoromycota</taxon>
        <taxon>Glomeromycotina</taxon>
        <taxon>Glomeromycetes</taxon>
        <taxon>Glomerales</taxon>
        <taxon>Glomeraceae</taxon>
        <taxon>Rhizophagus</taxon>
    </lineage>
</organism>
<evidence type="ECO:0000313" key="3">
    <source>
        <dbReference type="Proteomes" id="UP000615446"/>
    </source>
</evidence>